<keyword evidence="3" id="KW-1185">Reference proteome</keyword>
<evidence type="ECO:0000313" key="2">
    <source>
        <dbReference type="EMBL" id="SDS99078.1"/>
    </source>
</evidence>
<dbReference type="Gene3D" id="3.40.190.10">
    <property type="entry name" value="Periplasmic binding protein-like II"/>
    <property type="match status" value="2"/>
</dbReference>
<gene>
    <name evidence="2" type="ORF">SAMN05444158_3954</name>
</gene>
<dbReference type="RefSeq" id="WP_167558801.1">
    <property type="nucleotide sequence ID" value="NZ_LT629750.1"/>
</dbReference>
<dbReference type="Proteomes" id="UP000243904">
    <property type="component" value="Chromosome I"/>
</dbReference>
<keyword evidence="1" id="KW-0732">Signal</keyword>
<proteinExistence type="predicted"/>
<accession>A0A1H1WP33</accession>
<dbReference type="PANTHER" id="PTHR30024">
    <property type="entry name" value="ALIPHATIC SULFONATES-BINDING PROTEIN-RELATED"/>
    <property type="match status" value="1"/>
</dbReference>
<protein>
    <submittedName>
        <fullName evidence="2">NitT/TauT family transport system substrate-binding protein</fullName>
    </submittedName>
</protein>
<dbReference type="Pfam" id="PF13379">
    <property type="entry name" value="NMT1_2"/>
    <property type="match status" value="1"/>
</dbReference>
<name>A0A1H1WP33_9BRAD</name>
<feature type="chain" id="PRO_5009264646" evidence="1">
    <location>
        <begin position="25"/>
        <end position="330"/>
    </location>
</feature>
<dbReference type="EMBL" id="LT629750">
    <property type="protein sequence ID" value="SDS99078.1"/>
    <property type="molecule type" value="Genomic_DNA"/>
</dbReference>
<evidence type="ECO:0000313" key="3">
    <source>
        <dbReference type="Proteomes" id="UP000243904"/>
    </source>
</evidence>
<reference evidence="3" key="1">
    <citation type="submission" date="2016-10" db="EMBL/GenBank/DDBJ databases">
        <authorList>
            <person name="Varghese N."/>
            <person name="Submissions S."/>
        </authorList>
    </citation>
    <scope>NUCLEOTIDE SEQUENCE [LARGE SCALE GENOMIC DNA]</scope>
    <source>
        <strain evidence="3">GAS369</strain>
    </source>
</reference>
<organism evidence="2 3">
    <name type="scientific">Bradyrhizobium canariense</name>
    <dbReference type="NCBI Taxonomy" id="255045"/>
    <lineage>
        <taxon>Bacteria</taxon>
        <taxon>Pseudomonadati</taxon>
        <taxon>Pseudomonadota</taxon>
        <taxon>Alphaproteobacteria</taxon>
        <taxon>Hyphomicrobiales</taxon>
        <taxon>Nitrobacteraceae</taxon>
        <taxon>Bradyrhizobium</taxon>
    </lineage>
</organism>
<dbReference type="AlphaFoldDB" id="A0A1H1WP33"/>
<dbReference type="PANTHER" id="PTHR30024:SF2">
    <property type="entry name" value="ABC TRANSPORTER SUBSTRATE-BINDING PROTEIN"/>
    <property type="match status" value="1"/>
</dbReference>
<feature type="signal peptide" evidence="1">
    <location>
        <begin position="1"/>
        <end position="24"/>
    </location>
</feature>
<dbReference type="SUPFAM" id="SSF53850">
    <property type="entry name" value="Periplasmic binding protein-like II"/>
    <property type="match status" value="1"/>
</dbReference>
<sequence length="330" mass="35145">MARFSQITLCAGIAISLLAGSARAEMSNVRVATQIGLPYLPLIVMQHDKLWEKKAKQAGEDVTVEYAQLGGGGPLNDALLSDSIQIASAGVAPLLVLWDRTLPNYKVKALSAINASPMFILTNKPNIKSVKDFGPDDRIAVASVKVSINAIVLQMAAEQATGKWDALENIQVAMAHPEAFAALTTRSGGITGYVANSPFQDRALQVPGISKVVDSFEVQGGPASLSLIYAKSAFVKDNPKLTAAFIAAQKEAVASIKADPKGAIDKYIAVTGDKTDRGILEGLITSPTWNFDLEPKGTMKVADFIVKTGLLKHKPASWKDYFFDTVANGD</sequence>
<evidence type="ECO:0000256" key="1">
    <source>
        <dbReference type="SAM" id="SignalP"/>
    </source>
</evidence>